<dbReference type="InterPro" id="IPR003782">
    <property type="entry name" value="SCO1/SenC"/>
</dbReference>
<evidence type="ECO:0000256" key="4">
    <source>
        <dbReference type="PIRSR" id="PIRSR603782-2"/>
    </source>
</evidence>
<dbReference type="InterPro" id="IPR036249">
    <property type="entry name" value="Thioredoxin-like_sf"/>
</dbReference>
<name>A0A7Y6NKE6_9BURK</name>
<reference evidence="7 8" key="1">
    <citation type="submission" date="2020-06" db="EMBL/GenBank/DDBJ databases">
        <title>Schlegella sp. ID0723 isolated from air conditioner.</title>
        <authorList>
            <person name="Kim D.Y."/>
            <person name="Kim D.-U."/>
        </authorList>
    </citation>
    <scope>NUCLEOTIDE SEQUENCE [LARGE SCALE GENOMIC DNA]</scope>
    <source>
        <strain evidence="7 8">ID0723</strain>
    </source>
</reference>
<feature type="binding site" evidence="3">
    <location>
        <position position="72"/>
    </location>
    <ligand>
        <name>Cu cation</name>
        <dbReference type="ChEBI" id="CHEBI:23378"/>
    </ligand>
</feature>
<organism evidence="7 8">
    <name type="scientific">Piscinibacter koreensis</name>
    <dbReference type="NCBI Taxonomy" id="2742824"/>
    <lineage>
        <taxon>Bacteria</taxon>
        <taxon>Pseudomonadati</taxon>
        <taxon>Pseudomonadota</taxon>
        <taxon>Betaproteobacteria</taxon>
        <taxon>Burkholderiales</taxon>
        <taxon>Sphaerotilaceae</taxon>
        <taxon>Piscinibacter</taxon>
    </lineage>
</organism>
<evidence type="ECO:0000256" key="3">
    <source>
        <dbReference type="PIRSR" id="PIRSR603782-1"/>
    </source>
</evidence>
<gene>
    <name evidence="7" type="ORF">HQN59_03605</name>
</gene>
<sequence>MRVLPALLATCLASASLALPAATPVAPALRAGTFEPPRQAPDFTLRSSDGNELSLARLRGKVVLMSFGFSHCAAVCPVTLATLAEARRSLGKAGEAVQVVFVTVDPERDDVARLKAHMAAFDPSFIGATGTPAALAAMRKDYGVTARKVPTGDGYVMDHSSSVYLIDRGGKLRALMPYGRSAGDYAHDVKLLLGS</sequence>
<dbReference type="PROSITE" id="PS51352">
    <property type="entry name" value="THIOREDOXIN_2"/>
    <property type="match status" value="1"/>
</dbReference>
<dbReference type="CDD" id="cd02968">
    <property type="entry name" value="SCO"/>
    <property type="match status" value="1"/>
</dbReference>
<comment type="similarity">
    <text evidence="1">Belongs to the SCO1/2 family.</text>
</comment>
<proteinExistence type="inferred from homology"/>
<dbReference type="Gene3D" id="3.40.30.10">
    <property type="entry name" value="Glutaredoxin"/>
    <property type="match status" value="1"/>
</dbReference>
<feature type="disulfide bond" description="Redox-active" evidence="4">
    <location>
        <begin position="72"/>
        <end position="76"/>
    </location>
</feature>
<dbReference type="PANTHER" id="PTHR12151:SF25">
    <property type="entry name" value="LINALOOL DEHYDRATASE_ISOMERASE DOMAIN-CONTAINING PROTEIN"/>
    <property type="match status" value="1"/>
</dbReference>
<feature type="binding site" evidence="3">
    <location>
        <position position="76"/>
    </location>
    <ligand>
        <name>Cu cation</name>
        <dbReference type="ChEBI" id="CHEBI:23378"/>
    </ligand>
</feature>
<dbReference type="GO" id="GO:0046872">
    <property type="term" value="F:metal ion binding"/>
    <property type="evidence" value="ECO:0007669"/>
    <property type="project" value="UniProtKB-KW"/>
</dbReference>
<protein>
    <submittedName>
        <fullName evidence="7">SCO family protein</fullName>
    </submittedName>
</protein>
<evidence type="ECO:0000256" key="2">
    <source>
        <dbReference type="ARBA" id="ARBA00023008"/>
    </source>
</evidence>
<keyword evidence="5" id="KW-0732">Signal</keyword>
<accession>A0A7Y6NKE6</accession>
<dbReference type="InterPro" id="IPR013766">
    <property type="entry name" value="Thioredoxin_domain"/>
</dbReference>
<keyword evidence="3" id="KW-0479">Metal-binding</keyword>
<feature type="domain" description="Thioredoxin" evidence="6">
    <location>
        <begin position="34"/>
        <end position="194"/>
    </location>
</feature>
<dbReference type="AlphaFoldDB" id="A0A7Y6NKE6"/>
<keyword evidence="2 3" id="KW-0186">Copper</keyword>
<dbReference type="EMBL" id="JABWMJ010000001">
    <property type="protein sequence ID" value="NUZ04840.1"/>
    <property type="molecule type" value="Genomic_DNA"/>
</dbReference>
<evidence type="ECO:0000313" key="8">
    <source>
        <dbReference type="Proteomes" id="UP000529637"/>
    </source>
</evidence>
<keyword evidence="4" id="KW-1015">Disulfide bond</keyword>
<evidence type="ECO:0000259" key="6">
    <source>
        <dbReference type="PROSITE" id="PS51352"/>
    </source>
</evidence>
<keyword evidence="8" id="KW-1185">Reference proteome</keyword>
<comment type="caution">
    <text evidence="7">The sequence shown here is derived from an EMBL/GenBank/DDBJ whole genome shotgun (WGS) entry which is preliminary data.</text>
</comment>
<dbReference type="PANTHER" id="PTHR12151">
    <property type="entry name" value="ELECTRON TRANSPORT PROTIN SCO1/SENC FAMILY MEMBER"/>
    <property type="match status" value="1"/>
</dbReference>
<dbReference type="Proteomes" id="UP000529637">
    <property type="component" value="Unassembled WGS sequence"/>
</dbReference>
<evidence type="ECO:0000313" key="7">
    <source>
        <dbReference type="EMBL" id="NUZ04840.1"/>
    </source>
</evidence>
<feature type="binding site" evidence="3">
    <location>
        <position position="159"/>
    </location>
    <ligand>
        <name>Cu cation</name>
        <dbReference type="ChEBI" id="CHEBI:23378"/>
    </ligand>
</feature>
<evidence type="ECO:0000256" key="1">
    <source>
        <dbReference type="ARBA" id="ARBA00010996"/>
    </source>
</evidence>
<dbReference type="SUPFAM" id="SSF52833">
    <property type="entry name" value="Thioredoxin-like"/>
    <property type="match status" value="1"/>
</dbReference>
<feature type="signal peptide" evidence="5">
    <location>
        <begin position="1"/>
        <end position="21"/>
    </location>
</feature>
<feature type="chain" id="PRO_5030712618" evidence="5">
    <location>
        <begin position="22"/>
        <end position="195"/>
    </location>
</feature>
<evidence type="ECO:0000256" key="5">
    <source>
        <dbReference type="SAM" id="SignalP"/>
    </source>
</evidence>
<dbReference type="Pfam" id="PF02630">
    <property type="entry name" value="SCO1-SenC"/>
    <property type="match status" value="1"/>
</dbReference>